<protein>
    <submittedName>
        <fullName evidence="1">Uncharacterized protein</fullName>
    </submittedName>
</protein>
<comment type="caution">
    <text evidence="1">The sequence shown here is derived from an EMBL/GenBank/DDBJ whole genome shotgun (WGS) entry which is preliminary data.</text>
</comment>
<evidence type="ECO:0000313" key="2">
    <source>
        <dbReference type="Proteomes" id="UP001056120"/>
    </source>
</evidence>
<organism evidence="1 2">
    <name type="scientific">Smallanthus sonchifolius</name>
    <dbReference type="NCBI Taxonomy" id="185202"/>
    <lineage>
        <taxon>Eukaryota</taxon>
        <taxon>Viridiplantae</taxon>
        <taxon>Streptophyta</taxon>
        <taxon>Embryophyta</taxon>
        <taxon>Tracheophyta</taxon>
        <taxon>Spermatophyta</taxon>
        <taxon>Magnoliopsida</taxon>
        <taxon>eudicotyledons</taxon>
        <taxon>Gunneridae</taxon>
        <taxon>Pentapetalae</taxon>
        <taxon>asterids</taxon>
        <taxon>campanulids</taxon>
        <taxon>Asterales</taxon>
        <taxon>Asteraceae</taxon>
        <taxon>Asteroideae</taxon>
        <taxon>Heliantheae alliance</taxon>
        <taxon>Millerieae</taxon>
        <taxon>Smallanthus</taxon>
    </lineage>
</organism>
<reference evidence="1 2" key="2">
    <citation type="journal article" date="2022" name="Mol. Ecol. Resour.">
        <title>The genomes of chicory, endive, great burdock and yacon provide insights into Asteraceae paleo-polyploidization history and plant inulin production.</title>
        <authorList>
            <person name="Fan W."/>
            <person name="Wang S."/>
            <person name="Wang H."/>
            <person name="Wang A."/>
            <person name="Jiang F."/>
            <person name="Liu H."/>
            <person name="Zhao H."/>
            <person name="Xu D."/>
            <person name="Zhang Y."/>
        </authorList>
    </citation>
    <scope>NUCLEOTIDE SEQUENCE [LARGE SCALE GENOMIC DNA]</scope>
    <source>
        <strain evidence="2">cv. Yunnan</strain>
        <tissue evidence="1">Leaves</tissue>
    </source>
</reference>
<gene>
    <name evidence="1" type="ORF">L1987_76634</name>
</gene>
<keyword evidence="2" id="KW-1185">Reference proteome</keyword>
<reference evidence="2" key="1">
    <citation type="journal article" date="2022" name="Mol. Ecol. Resour.">
        <title>The genomes of chicory, endive, great burdock and yacon provide insights into Asteraceae palaeo-polyploidization history and plant inulin production.</title>
        <authorList>
            <person name="Fan W."/>
            <person name="Wang S."/>
            <person name="Wang H."/>
            <person name="Wang A."/>
            <person name="Jiang F."/>
            <person name="Liu H."/>
            <person name="Zhao H."/>
            <person name="Xu D."/>
            <person name="Zhang Y."/>
        </authorList>
    </citation>
    <scope>NUCLEOTIDE SEQUENCE [LARGE SCALE GENOMIC DNA]</scope>
    <source>
        <strain evidence="2">cv. Yunnan</strain>
    </source>
</reference>
<accession>A0ACB8ZC51</accession>
<dbReference type="Proteomes" id="UP001056120">
    <property type="component" value="Linkage Group LG26"/>
</dbReference>
<name>A0ACB8ZC51_9ASTR</name>
<proteinExistence type="predicted"/>
<evidence type="ECO:0000313" key="1">
    <source>
        <dbReference type="EMBL" id="KAI3693685.1"/>
    </source>
</evidence>
<dbReference type="EMBL" id="CM042043">
    <property type="protein sequence ID" value="KAI3693685.1"/>
    <property type="molecule type" value="Genomic_DNA"/>
</dbReference>
<sequence>MARGLLRSVERERDDGQLRLWRRDSIGTMARNDFPRSETDGWRFGFDRDDDSDLAATTTEAATMVAMMLVEYAWRLWNTFQDIATTMQL</sequence>